<dbReference type="GO" id="GO:0072344">
    <property type="term" value="P:rescue of stalled ribosome"/>
    <property type="evidence" value="ECO:0007669"/>
    <property type="project" value="UniProtKB-UniRule"/>
</dbReference>
<evidence type="ECO:0000259" key="9">
    <source>
        <dbReference type="PROSITE" id="PS50828"/>
    </source>
</evidence>
<evidence type="ECO:0000256" key="5">
    <source>
        <dbReference type="ARBA" id="ARBA00022884"/>
    </source>
</evidence>
<feature type="binding site" evidence="7">
    <location>
        <begin position="329"/>
        <end position="336"/>
    </location>
    <ligand>
        <name>ATP</name>
        <dbReference type="ChEBI" id="CHEBI:30616"/>
    </ligand>
</feature>
<evidence type="ECO:0000256" key="7">
    <source>
        <dbReference type="HAMAP-Rule" id="MF_00092"/>
    </source>
</evidence>
<dbReference type="SUPFAM" id="SSF52540">
    <property type="entry name" value="P-loop containing nucleoside triphosphate hydrolases"/>
    <property type="match status" value="1"/>
</dbReference>
<dbReference type="PROSITE" id="PS50828">
    <property type="entry name" value="SMR"/>
    <property type="match status" value="1"/>
</dbReference>
<dbReference type="SMART" id="SM00463">
    <property type="entry name" value="SMR"/>
    <property type="match status" value="1"/>
</dbReference>
<evidence type="ECO:0000256" key="2">
    <source>
        <dbReference type="ARBA" id="ARBA00022741"/>
    </source>
</evidence>
<dbReference type="RefSeq" id="WP_079654192.1">
    <property type="nucleotide sequence ID" value="NZ_LT670846.1"/>
</dbReference>
<keyword evidence="2 7" id="KW-0547">Nucleotide-binding</keyword>
<dbReference type="GO" id="GO:0004519">
    <property type="term" value="F:endonuclease activity"/>
    <property type="evidence" value="ECO:0007669"/>
    <property type="project" value="UniProtKB-UniRule"/>
</dbReference>
<dbReference type="Pfam" id="PF01713">
    <property type="entry name" value="Smr"/>
    <property type="match status" value="1"/>
</dbReference>
<dbReference type="STRING" id="381751.SAMN05444391_1081"/>
<evidence type="ECO:0000256" key="4">
    <source>
        <dbReference type="ARBA" id="ARBA00022840"/>
    </source>
</evidence>
<keyword evidence="11" id="KW-1185">Reference proteome</keyword>
<dbReference type="Proteomes" id="UP000189810">
    <property type="component" value="Chromosome I"/>
</dbReference>
<dbReference type="InterPro" id="IPR036187">
    <property type="entry name" value="DNA_mismatch_repair_MutS_sf"/>
</dbReference>
<keyword evidence="3 7" id="KW-0378">Hydrolase</keyword>
<dbReference type="FunFam" id="3.40.50.300:FF:000830">
    <property type="entry name" value="Endonuclease MutS2"/>
    <property type="match status" value="1"/>
</dbReference>
<protein>
    <recommendedName>
        <fullName evidence="7">Endonuclease MutS2</fullName>
        <ecNumber evidence="7">3.1.-.-</ecNumber>
    </recommendedName>
    <alternativeName>
        <fullName evidence="7">Ribosome-associated protein quality control-upstream factor</fullName>
        <shortName evidence="7">RQC-upstream factor</shortName>
        <shortName evidence="7">RqcU</shortName>
        <ecNumber evidence="7">3.6.4.-</ecNumber>
    </alternativeName>
</protein>
<feature type="domain" description="Smr" evidence="9">
    <location>
        <begin position="678"/>
        <end position="751"/>
    </location>
</feature>
<dbReference type="EC" id="3.6.4.-" evidence="7"/>
<dbReference type="PANTHER" id="PTHR48466:SF2">
    <property type="entry name" value="OS10G0509000 PROTEIN"/>
    <property type="match status" value="1"/>
</dbReference>
<dbReference type="SUPFAM" id="SSF48334">
    <property type="entry name" value="DNA repair protein MutS, domain III"/>
    <property type="match status" value="1"/>
</dbReference>
<comment type="subunit">
    <text evidence="7">Homodimer. Binds to stalled ribosomes, contacting rRNA.</text>
</comment>
<name>A0A1M6SM66_9AQUI</name>
<dbReference type="PIRSF" id="PIRSF005814">
    <property type="entry name" value="MutS_YshD"/>
    <property type="match status" value="1"/>
</dbReference>
<gene>
    <name evidence="7" type="primary">mutS2</name>
    <name evidence="7" type="synonym">rqcU</name>
    <name evidence="10" type="ORF">SAMN05444391_1081</name>
</gene>
<dbReference type="InterPro" id="IPR036063">
    <property type="entry name" value="Smr_dom_sf"/>
</dbReference>
<dbReference type="NCBIfam" id="TIGR01069">
    <property type="entry name" value="mutS2"/>
    <property type="match status" value="1"/>
</dbReference>
<dbReference type="OrthoDB" id="9808166at2"/>
<keyword evidence="1 7" id="KW-0699">rRNA-binding</keyword>
<dbReference type="InterPro" id="IPR027417">
    <property type="entry name" value="P-loop_NTPase"/>
</dbReference>
<dbReference type="GO" id="GO:0140664">
    <property type="term" value="F:ATP-dependent DNA damage sensor activity"/>
    <property type="evidence" value="ECO:0007669"/>
    <property type="project" value="InterPro"/>
</dbReference>
<keyword evidence="7" id="KW-0255">Endonuclease</keyword>
<dbReference type="Pfam" id="PF00488">
    <property type="entry name" value="MutS_V"/>
    <property type="match status" value="1"/>
</dbReference>
<keyword evidence="7" id="KW-0540">Nuclease</keyword>
<dbReference type="InterPro" id="IPR002625">
    <property type="entry name" value="Smr_dom"/>
</dbReference>
<feature type="coiled-coil region" evidence="8">
    <location>
        <begin position="510"/>
        <end position="611"/>
    </location>
</feature>
<keyword evidence="4 7" id="KW-0067">ATP-binding</keyword>
<dbReference type="GO" id="GO:0006298">
    <property type="term" value="P:mismatch repair"/>
    <property type="evidence" value="ECO:0007669"/>
    <property type="project" value="InterPro"/>
</dbReference>
<evidence type="ECO:0000256" key="3">
    <source>
        <dbReference type="ARBA" id="ARBA00022801"/>
    </source>
</evidence>
<evidence type="ECO:0000256" key="8">
    <source>
        <dbReference type="SAM" id="Coils"/>
    </source>
</evidence>
<dbReference type="InterPro" id="IPR045076">
    <property type="entry name" value="MutS"/>
</dbReference>
<dbReference type="InterPro" id="IPR000432">
    <property type="entry name" value="DNA_mismatch_repair_MutS_C"/>
</dbReference>
<comment type="similarity">
    <text evidence="7">Belongs to the DNA mismatch repair MutS family. MutS2 subfamily.</text>
</comment>
<dbReference type="Gene3D" id="1.10.1420.10">
    <property type="match status" value="2"/>
</dbReference>
<evidence type="ECO:0000256" key="1">
    <source>
        <dbReference type="ARBA" id="ARBA00022730"/>
    </source>
</evidence>
<dbReference type="SMART" id="SM00533">
    <property type="entry name" value="MUTSd"/>
    <property type="match status" value="1"/>
</dbReference>
<dbReference type="AlphaFoldDB" id="A0A1M6SM66"/>
<comment type="function">
    <text evidence="7">Endonuclease that is involved in the suppression of homologous recombination and thus may have a key role in the control of bacterial genetic diversity.</text>
</comment>
<evidence type="ECO:0000256" key="6">
    <source>
        <dbReference type="ARBA" id="ARBA00023125"/>
    </source>
</evidence>
<dbReference type="HAMAP" id="MF_00092">
    <property type="entry name" value="MutS2"/>
    <property type="match status" value="1"/>
</dbReference>
<dbReference type="PANTHER" id="PTHR48466">
    <property type="entry name" value="OS10G0509000 PROTEIN-RELATED"/>
    <property type="match status" value="1"/>
</dbReference>
<organism evidence="10 11">
    <name type="scientific">Thermocrinis minervae</name>
    <dbReference type="NCBI Taxonomy" id="381751"/>
    <lineage>
        <taxon>Bacteria</taxon>
        <taxon>Pseudomonadati</taxon>
        <taxon>Aquificota</taxon>
        <taxon>Aquificia</taxon>
        <taxon>Aquificales</taxon>
        <taxon>Aquificaceae</taxon>
        <taxon>Thermocrinis</taxon>
    </lineage>
</organism>
<reference evidence="10 11" key="1">
    <citation type="submission" date="2016-11" db="EMBL/GenBank/DDBJ databases">
        <authorList>
            <person name="Jaros S."/>
            <person name="Januszkiewicz K."/>
            <person name="Wedrychowicz H."/>
        </authorList>
    </citation>
    <scope>NUCLEOTIDE SEQUENCE [LARGE SCALE GENOMIC DNA]</scope>
    <source>
        <strain evidence="10 11">DSM 19557</strain>
    </source>
</reference>
<dbReference type="GO" id="GO:0005524">
    <property type="term" value="F:ATP binding"/>
    <property type="evidence" value="ECO:0007669"/>
    <property type="project" value="UniProtKB-UniRule"/>
</dbReference>
<dbReference type="GO" id="GO:0045910">
    <property type="term" value="P:negative regulation of DNA recombination"/>
    <property type="evidence" value="ECO:0007669"/>
    <property type="project" value="InterPro"/>
</dbReference>
<keyword evidence="8" id="KW-0175">Coiled coil</keyword>
<dbReference type="GO" id="GO:0043023">
    <property type="term" value="F:ribosomal large subunit binding"/>
    <property type="evidence" value="ECO:0007669"/>
    <property type="project" value="UniProtKB-UniRule"/>
</dbReference>
<evidence type="ECO:0000313" key="10">
    <source>
        <dbReference type="EMBL" id="SHK45812.1"/>
    </source>
</evidence>
<dbReference type="GO" id="GO:0019843">
    <property type="term" value="F:rRNA binding"/>
    <property type="evidence" value="ECO:0007669"/>
    <property type="project" value="UniProtKB-UniRule"/>
</dbReference>
<sequence>MREQDLIRLEYFKVLDYIKNCSHCPATKDYIQTLRPYSSPEQIKEAVRLTEDFLRVADRLELYPFEDVEPLIKKSAIKDYALSVEELLSLLKVLKLVKEVRKAIGPYVESYPALQQIVKNLHSFPQLESAIESSIDPRGFVKDSASLELSEIRHKIRSIEKEVQKRLESFLSRPDAHVLFSDRIIAFKNNRYVLPVKTSEVKKIVGLVHGVSSSGFTTYVEPQSVVELNNQLVILRNQEDEEIKKVLRRITSIVGEHSSQLIQAFKALVLVDYLLCVYRYAREVSATFPKVSDKIELLGVRHPVLVILGRDVVPVDIKLPKGRGLLLTGPNTGGKTVALKSLGLCVLLFQTGIPIPVKEGSTIAIFEKVFTDIGDEQSIEQNLSTFSSHMKNLAEFLPLVDENTLVLLDELGAGTDPVEGSALAIGLLEYLKERKATVMANTHHTPVKVYALNSGYYIPASVAFDKETLKPLYRIDYNTLGSSMAFDIAKSCGIPEEVLRLAKSYTPEGFEEYIKAKESLEKYVQEYQEKLRNLELLEEELSRKKAEEELLLSKIKKMEEEAIKEAYKKAEEYLNRLMEEGQKLLSSARERKKLKEFVQSKKEEIREVLKEEPIGVGDWVEFMGSKGRVVQIKDDKARVVFGSVSAWVKTSELKKAERPVQLRGSTEFEGKKSLPSEINLIGLTVEEALQKLELFLEEAKKLGVKKVKVIHGTGPLKRAVQEFLENSDFVVFYRDAYPREGGSGASVVYLEKP</sequence>
<comment type="function">
    <text evidence="7">Acts as a ribosome collision sensor, splitting the ribosome into its 2 subunits. Detects stalled/collided 70S ribosomes which it binds and splits by an ATP-hydrolysis driven conformational change. Acts upstream of the ribosome quality control system (RQC), a ribosome-associated complex that mediates the extraction of incompletely synthesized nascent chains from stalled ribosomes and their subsequent degradation. Probably generates substrates for RQC.</text>
</comment>
<dbReference type="Gene3D" id="3.30.1370.110">
    <property type="match status" value="1"/>
</dbReference>
<dbReference type="SMART" id="SM00534">
    <property type="entry name" value="MUTSac"/>
    <property type="match status" value="1"/>
</dbReference>
<keyword evidence="6 7" id="KW-0238">DNA-binding</keyword>
<dbReference type="Gene3D" id="3.40.50.300">
    <property type="entry name" value="P-loop containing nucleotide triphosphate hydrolases"/>
    <property type="match status" value="1"/>
</dbReference>
<dbReference type="InterPro" id="IPR007696">
    <property type="entry name" value="DNA_mismatch_repair_MutS_core"/>
</dbReference>
<dbReference type="EC" id="3.1.-.-" evidence="7"/>
<dbReference type="GO" id="GO:0030983">
    <property type="term" value="F:mismatched DNA binding"/>
    <property type="evidence" value="ECO:0007669"/>
    <property type="project" value="InterPro"/>
</dbReference>
<dbReference type="PROSITE" id="PS00486">
    <property type="entry name" value="DNA_MISMATCH_REPAIR_2"/>
    <property type="match status" value="1"/>
</dbReference>
<evidence type="ECO:0000313" key="11">
    <source>
        <dbReference type="Proteomes" id="UP000189810"/>
    </source>
</evidence>
<dbReference type="InterPro" id="IPR005747">
    <property type="entry name" value="MutS2"/>
</dbReference>
<keyword evidence="5 7" id="KW-0694">RNA-binding</keyword>
<dbReference type="SUPFAM" id="SSF160443">
    <property type="entry name" value="SMR domain-like"/>
    <property type="match status" value="1"/>
</dbReference>
<dbReference type="GO" id="GO:0016887">
    <property type="term" value="F:ATP hydrolysis activity"/>
    <property type="evidence" value="ECO:0007669"/>
    <property type="project" value="InterPro"/>
</dbReference>
<dbReference type="EMBL" id="LT670846">
    <property type="protein sequence ID" value="SHK45812.1"/>
    <property type="molecule type" value="Genomic_DNA"/>
</dbReference>
<proteinExistence type="inferred from homology"/>
<accession>A0A1M6SM66</accession>